<dbReference type="InterPro" id="IPR028994">
    <property type="entry name" value="Integrin_alpha_N"/>
</dbReference>
<sequence>MSEQSLATYLPALPKGGGAIKSIGNAIGSVGVTGSASCEIPLPVSPGRGYAPPLALQYSSDQGNGIFGLGWRLSLPAVARRTRLGVPKYADDDLYIGPDGEVWMPERNRTTGTIQSSQKMCSDGKQQLKHTVVRYRPRVETRFDLLEHWSSTTDKAGFWLMHSADGSKHLFGKTLSARRADPDTPLRVGEWLLEESMNAHGEHILYEYKFDTSPPARASADYRAQRYLSHVRYGNFNADSQLYHCRTDGLTAVKWHFEMVFDYGEREVSLRVQPAYRAEHPWPIRSDPFSDFAYGFELGTQHLCRQVLMFHYFPEEPSMGSKQVLVQRLLLQYQTTSLTYNLLTAALTQGFGESTSQYHPPIELTYTDFTLEPDPRRYKPFEALSRLNHQQQFQFVDLFGEGLPGILNRTDKNWRYSQPLRDEKGGDRVTYSQWRELPLIPLADSRAPTRQFLHGIDDSGLPAWLVAQAGLNGFFTLDPKGEWSNFTPLGAVPTEFFHPQGRLANLAGSGLPDLAMIGPRSVRLYARQPNGDFAPATEVPRPIDEDDFPKPGNSPGELVAFSDVLGSGQQHLIRIRHNEVKCWPNLGHGHFGKGRVIATLDFSHETFDASNILLADLDGSGAVDLVYLQSTCARIFMNRCGNGLSDAIDLPWPDGLHYDRFCQVSASDLQGTGCSSLVFCQPGELRRYWRYDFVDIKPYLLTATNNNMGASGSIHYRSSAQEWLDEKRQLLKNQKDPVSRLPFPVFLVKKQVQCDEITGNKLTQSFKYRRGFYDSAERKFRGFGLLLTTDSPSNRNSIRTGPESSPTLTKSWFHTGNTIDPVNVDYDRSDTAAIALGTTIQNYGESWSPRTPIHAPHRTFVEARRRELARALSGHILRVETFGLDNDTKAKLPYSVLQHRYLVRELKGMGENSPYSIMQPLLVESIHYHYERTHDDPRCDHTVNLQWDPYGYLTHSLKISYARRKTATDKPPFTDTWQAKWWKDAHDEDQQYYYVNETRSEFIHVRTQQARHLGLRYLQRSNALKLPKAPLDAGLELRSISYENLLKLCDSAAWKARRAMTGLSLQRYRKPDASGTFKDGQASNEALADHLETAELNDLALSAYNKLNHQPGNTPIEMTTKLQNGGYRKMPLALPPDSEGDKQGRLWSVRRNFTTYAKPDGFFRIQSFRESQQHDPTTITHDPYCCLISAVKLPDNCTTTVSGIDYRTLQPKQITDPNGNVQEALYDAFGQVQATTYHKSNADGVTGFKPIASYIRRYDGRPDIAIEQPARGIQDVASACFYDTLSWMGRIAATTPAEMEWRNQAVELGDLLPGGHVRASARIRLSSLGTKTSYEQELQKRIENTQREPVHCATIQADRYSTDVDSQFRITIACWDGFGRPLQRKQKVDPGTAWVVDTDGALRQVGNKPQSHETSHRWRVSERTEYDSKGLVIRAYRPYFSDRHRYINDESLRQSGLCDQHFHDPLGRSVRVINAKGDERRYTYHPWYSITEDENDTQPEQASQTGVKQ</sequence>
<evidence type="ECO:0000313" key="7">
    <source>
        <dbReference type="EMBL" id="KIF59385.1"/>
    </source>
</evidence>
<name>A0AAE2DKI7_PSEFL</name>
<dbReference type="InterPro" id="IPR022045">
    <property type="entry name" value="TcdB_toxin_mid/N"/>
</dbReference>
<evidence type="ECO:0008006" key="9">
    <source>
        <dbReference type="Google" id="ProtNLM"/>
    </source>
</evidence>
<protein>
    <recommendedName>
        <fullName evidence="9">Toxin</fullName>
    </recommendedName>
</protein>
<evidence type="ECO:0000256" key="1">
    <source>
        <dbReference type="ARBA" id="ARBA00004613"/>
    </source>
</evidence>
<keyword evidence="2" id="KW-0964">Secreted</keyword>
<dbReference type="InterPro" id="IPR022044">
    <property type="entry name" value="TcdB_toxin_mid/C"/>
</dbReference>
<evidence type="ECO:0000313" key="8">
    <source>
        <dbReference type="Proteomes" id="UP000031587"/>
    </source>
</evidence>
<feature type="region of interest" description="Disordered" evidence="4">
    <location>
        <begin position="1490"/>
        <end position="1509"/>
    </location>
</feature>
<dbReference type="EMBL" id="JTGH01000012">
    <property type="protein sequence ID" value="KIF59385.1"/>
    <property type="molecule type" value="Genomic_DNA"/>
</dbReference>
<dbReference type="PRINTS" id="PR01341">
    <property type="entry name" value="SALSPVBPROT"/>
</dbReference>
<proteinExistence type="predicted"/>
<accession>A0AAE2DKI7</accession>
<dbReference type="SUPFAM" id="SSF69318">
    <property type="entry name" value="Integrin alpha N-terminal domain"/>
    <property type="match status" value="1"/>
</dbReference>
<dbReference type="Pfam" id="PF12255">
    <property type="entry name" value="TcdB_toxin_midC"/>
    <property type="match status" value="1"/>
</dbReference>
<dbReference type="RefSeq" id="WP_039769053.1">
    <property type="nucleotide sequence ID" value="NZ_JTGH01000012.1"/>
</dbReference>
<reference evidence="7 8" key="1">
    <citation type="submission" date="2014-11" db="EMBL/GenBank/DDBJ databases">
        <title>Draft genome sequence of Pseudomonas fluorescens strains SF4c SF39a.</title>
        <authorList>
            <person name="Underwood G.E."/>
            <person name="Ly L.K."/>
            <person name="Bitzer A.S."/>
            <person name="Godino A."/>
            <person name="Bucci V."/>
            <person name="Fischer S."/>
            <person name="Silby M.W."/>
        </authorList>
    </citation>
    <scope>NUCLEOTIDE SEQUENCE [LARGE SCALE GENOMIC DNA]</scope>
    <source>
        <strain evidence="7 8">SF4c</strain>
    </source>
</reference>
<dbReference type="GO" id="GO:0005737">
    <property type="term" value="C:cytoplasm"/>
    <property type="evidence" value="ECO:0007669"/>
    <property type="project" value="InterPro"/>
</dbReference>
<evidence type="ECO:0000259" key="6">
    <source>
        <dbReference type="Pfam" id="PF12256"/>
    </source>
</evidence>
<evidence type="ECO:0000256" key="3">
    <source>
        <dbReference type="ARBA" id="ARBA00023026"/>
    </source>
</evidence>
<keyword evidence="3" id="KW-0843">Virulence</keyword>
<feature type="domain" description="Insecticide toxin TcdB middle/N-terminal" evidence="6">
    <location>
        <begin position="641"/>
        <end position="816"/>
    </location>
</feature>
<comment type="subcellular location">
    <subcellularLocation>
        <location evidence="1">Secreted</location>
    </subcellularLocation>
</comment>
<feature type="domain" description="Insecticide toxin TcdB middle/C-terminal" evidence="5">
    <location>
        <begin position="868"/>
        <end position="1015"/>
    </location>
</feature>
<feature type="compositionally biased region" description="Polar residues" evidence="4">
    <location>
        <begin position="1498"/>
        <end position="1509"/>
    </location>
</feature>
<evidence type="ECO:0000256" key="4">
    <source>
        <dbReference type="SAM" id="MobiDB-lite"/>
    </source>
</evidence>
<evidence type="ECO:0000256" key="2">
    <source>
        <dbReference type="ARBA" id="ARBA00022525"/>
    </source>
</evidence>
<dbReference type="InterPro" id="IPR003284">
    <property type="entry name" value="Sal_SpvB"/>
</dbReference>
<organism evidence="7 8">
    <name type="scientific">Pseudomonas fluorescens</name>
    <dbReference type="NCBI Taxonomy" id="294"/>
    <lineage>
        <taxon>Bacteria</taxon>
        <taxon>Pseudomonadati</taxon>
        <taxon>Pseudomonadota</taxon>
        <taxon>Gammaproteobacteria</taxon>
        <taxon>Pseudomonadales</taxon>
        <taxon>Pseudomonadaceae</taxon>
        <taxon>Pseudomonas</taxon>
    </lineage>
</organism>
<gene>
    <name evidence="7" type="ORF">QS95_14580</name>
</gene>
<dbReference type="Pfam" id="PF03534">
    <property type="entry name" value="SpvB"/>
    <property type="match status" value="1"/>
</dbReference>
<comment type="caution">
    <text evidence="7">The sequence shown here is derived from an EMBL/GenBank/DDBJ whole genome shotgun (WGS) entry which is preliminary data.</text>
</comment>
<evidence type="ECO:0000259" key="5">
    <source>
        <dbReference type="Pfam" id="PF12255"/>
    </source>
</evidence>
<dbReference type="Pfam" id="PF12256">
    <property type="entry name" value="TcdB_toxin_midN"/>
    <property type="match status" value="1"/>
</dbReference>
<dbReference type="GO" id="GO:0005576">
    <property type="term" value="C:extracellular region"/>
    <property type="evidence" value="ECO:0007669"/>
    <property type="project" value="UniProtKB-SubCell"/>
</dbReference>
<dbReference type="Proteomes" id="UP000031587">
    <property type="component" value="Unassembled WGS sequence"/>
</dbReference>